<feature type="coiled-coil region" evidence="4">
    <location>
        <begin position="77"/>
        <end position="104"/>
    </location>
</feature>
<evidence type="ECO:0000256" key="2">
    <source>
        <dbReference type="ARBA" id="ARBA00022801"/>
    </source>
</evidence>
<keyword evidence="5" id="KW-0472">Membrane</keyword>
<name>A0A1B2RVN4_9VIRU</name>
<dbReference type="Pfam" id="PF00680">
    <property type="entry name" value="RdRP_1"/>
    <property type="match status" value="1"/>
</dbReference>
<keyword evidence="5" id="KW-1133">Transmembrane helix</keyword>
<dbReference type="InterPro" id="IPR009003">
    <property type="entry name" value="Peptidase_S1_PA"/>
</dbReference>
<feature type="transmembrane region" description="Helical" evidence="5">
    <location>
        <begin position="275"/>
        <end position="297"/>
    </location>
</feature>
<dbReference type="GO" id="GO:0006351">
    <property type="term" value="P:DNA-templated transcription"/>
    <property type="evidence" value="ECO:0007669"/>
    <property type="project" value="InterPro"/>
</dbReference>
<feature type="non-terminal residue" evidence="7">
    <location>
        <position position="1993"/>
    </location>
</feature>
<evidence type="ECO:0000256" key="3">
    <source>
        <dbReference type="ARBA" id="ARBA00022953"/>
    </source>
</evidence>
<keyword evidence="4" id="KW-0175">Coiled coil</keyword>
<dbReference type="PROSITE" id="PS50507">
    <property type="entry name" value="RDRP_SSRNA_POS"/>
    <property type="match status" value="1"/>
</dbReference>
<keyword evidence="1" id="KW-0547">Nucleotide-binding</keyword>
<evidence type="ECO:0000259" key="6">
    <source>
        <dbReference type="PROSITE" id="PS50507"/>
    </source>
</evidence>
<feature type="non-terminal residue" evidence="7">
    <location>
        <position position="1"/>
    </location>
</feature>
<dbReference type="GO" id="GO:0003723">
    <property type="term" value="F:RNA binding"/>
    <property type="evidence" value="ECO:0007669"/>
    <property type="project" value="InterPro"/>
</dbReference>
<evidence type="ECO:0000256" key="5">
    <source>
        <dbReference type="SAM" id="Phobius"/>
    </source>
</evidence>
<dbReference type="Gene3D" id="3.30.70.270">
    <property type="match status" value="1"/>
</dbReference>
<keyword evidence="5" id="KW-0812">Transmembrane</keyword>
<keyword evidence="3" id="KW-0693">Viral RNA replication</keyword>
<dbReference type="GO" id="GO:0003968">
    <property type="term" value="F:RNA-directed RNA polymerase activity"/>
    <property type="evidence" value="ECO:0007669"/>
    <property type="project" value="InterPro"/>
</dbReference>
<dbReference type="SUPFAM" id="SSF56672">
    <property type="entry name" value="DNA/RNA polymerases"/>
    <property type="match status" value="1"/>
</dbReference>
<organism evidence="7">
    <name type="scientific">Moyer virus</name>
    <dbReference type="NCBI Taxonomy" id="1888319"/>
    <lineage>
        <taxon>Viruses</taxon>
    </lineage>
</organism>
<dbReference type="GO" id="GO:0000166">
    <property type="term" value="F:nucleotide binding"/>
    <property type="evidence" value="ECO:0007669"/>
    <property type="project" value="UniProtKB-KW"/>
</dbReference>
<dbReference type="InterPro" id="IPR043128">
    <property type="entry name" value="Rev_trsase/Diguanyl_cyclase"/>
</dbReference>
<dbReference type="GO" id="GO:0039694">
    <property type="term" value="P:viral RNA genome replication"/>
    <property type="evidence" value="ECO:0007669"/>
    <property type="project" value="InterPro"/>
</dbReference>
<protein>
    <submittedName>
        <fullName evidence="7">Polyprotein</fullName>
    </submittedName>
</protein>
<dbReference type="InterPro" id="IPR043502">
    <property type="entry name" value="DNA/RNA_pol_sf"/>
</dbReference>
<keyword evidence="2" id="KW-0378">Hydrolase</keyword>
<dbReference type="InterPro" id="IPR007094">
    <property type="entry name" value="RNA-dir_pol_PSvirus"/>
</dbReference>
<dbReference type="CDD" id="cd00048">
    <property type="entry name" value="DSRM_SF"/>
    <property type="match status" value="1"/>
</dbReference>
<feature type="transmembrane region" description="Helical" evidence="5">
    <location>
        <begin position="563"/>
        <end position="583"/>
    </location>
</feature>
<evidence type="ECO:0000256" key="4">
    <source>
        <dbReference type="SAM" id="Coils"/>
    </source>
</evidence>
<sequence length="1993" mass="229672">INEIGSRVASKYDAASWDAYCRRMILVDCKWNHVLKPNADDPGMFDNNKFSHLKFSLLHYIDGKVTVDRVVDYDGLFAALRARYTRLEREFEVLQLRNQGLEKQSISSHFSIAMHGRPGQGKTYRTELLMKEVSTILRMPYFYINNWLDLSKLQTNKRSIVVLDDLITESTTCEQEIEFMTLYNSKLPKNSIIINVTNKSPIPCLLPTFSLGRMLWERSLAFVNEGVIRRIGYIGWFNKSELPNIGMEIYTENMRFYNSICNGNIIFSASMYTKMVVYGIIEIVINYCLFSIPLPIFQLCYLLMPRNIVTEEIPGNKLTEKLVTNYRNYINSLEDINIEYVQDLPVINDPTLEIYCKNMEEFLNIENQIEMNNHVFTAKERYVASDLPWKIYIHPNAFRIMLTNIDKFLIPNNAFNEEVIIDTIKRYIGAFSQTQITPKFICHFENHGTYFYEDGTLLIKRIDEFEYVAEPFLYTLNDELFVNMNEKHYPVTQLLNDYMVITKTMPYNIMLQISKYLSSDTFNLDQRIIKLRRTMAKDYVKNMSCLGLAMIKERYEIFKTSPFYIPVLICMGIAASITAITYIKGLFSSKEKDEGWLDYAELDDYLCRVLDQKTRKINKGNPKIRRYDSDDDKRQRITKRRGTPKIKKYDSDDDYLVNEMEQQDVLTLRDMNEHRSGSTYFKNAYEAARKNMCMMYITNTPKFLSSDVLKTEPNAQVCYGLFIKENMLVTVGHILDEPGTVYVGKDGLDGFHKCKLIFKYAQRDLSVFRVTTIKQSYPDISRYFLSSKTLTSDRLLNAAFQRFAPQKIEEFFFSDFSTNSGPSYMVDSTIRHWGQAMYGTVNLKFSAGGDCGLPYYLADPDPTFQNKIVGIHIMGNVGASSTCGITSLIYSEDIQDWSKIKEIATNCCELSNDTMSIQPSITAKCKNHKIVWHKVHDSTLTTFREEYNYYMKYNPNFTGGIIKNSGTLFGSAKHSHTQFLPLIDVISDDINFHPKVLSANTIRNDLEGNIVKITFELPETSLKTKLATIMSVNPNFRIWGYRYSHNNVYMLRLTLTAMEEEINITEYTKEINNQSGTSIPFMSKFGNPIHVSPELQLLLQGAVNNKERGKLEDVPFKNVKDNQTVVVRGAFSKSKSHKPINHYKLSPFSMHLKDIIPVEKHPCVYEIDQIPPEHLENIIVNNYGEKCQLATLSIKWAHKNYNDRTLLNKISEMFYTKIATYYSGLRILEDYEVLEGLSDIKWKDYFGSMELNSSIGFSLRELYYVSKKSDVITKDDFGKYRWINNPASVYLKEQYEIAKQLSSEGKKYGCVFTELLKMEKLKISKVYVGRSFNAQDILGTLMERRNLGMFNAHAYKCDKECGVGTDPNQDFNSIFTHLTQHPNIWAGDYTNYDRNTPGAIMEQIRDLLCKVNPHMSKEIFSTMTTNIERIQIVGTTMAEVYGGLPSGCVSTAALNSLNNEYLMFSAFYLLCDERNLPCSWILYNNNIARKFYGDDVIVSVSNEFKELFTRKNVSKILLEYFGMELGSSAKDGSDAVFDNFETASWISRYFRKLGKFPFMVGSLKKISIMANFHYVSSTTLEHLGNLMERAQYEAATWDEEFFLKIQRAISTCLLLNPKLNKYVSLCQQSTIQNDIYESILPSRCTREHGFCWENEVFPEIVQTEQLSEIKLNTKVTELPNENYYSKYRFESKYFKYIIKNEEYNNKMSYCMQVNELFQQGHVTRPQYLYKEYKEYTNAWKVTANFTILDPYDKVTILGEGKTKQEAREEVCYEFLLKIGQTPRLTPKHPSQQLNQFALERQSLVPTKQVASSPMTATDVSVVQDAGLFTNVGAPTPNRIFNNRAFALDNPSGSGAPWSKHDAMYQIYSPWDEKDTTISPALAKGTEILRISLDPKDLPKKMLDYILFHDAIIPAIDIVISIAGAAGTIGWIKMGYVIDASPNKKYTLGDLNDITSETSNMNGTVILNVTLTDIRRSGLFRKVIDDPEPYPGIV</sequence>
<dbReference type="GO" id="GO:0016787">
    <property type="term" value="F:hydrolase activity"/>
    <property type="evidence" value="ECO:0007669"/>
    <property type="project" value="UniProtKB-KW"/>
</dbReference>
<dbReference type="InterPro" id="IPR001205">
    <property type="entry name" value="RNA-dir_pol_C"/>
</dbReference>
<dbReference type="SUPFAM" id="SSF50494">
    <property type="entry name" value="Trypsin-like serine proteases"/>
    <property type="match status" value="1"/>
</dbReference>
<reference evidence="7" key="1">
    <citation type="submission" date="2016-07" db="EMBL/GenBank/DDBJ databases">
        <authorList>
            <person name="Greninger A.L."/>
            <person name="Makhsous N."/>
            <person name="Shean R."/>
            <person name="Jerome K."/>
            <person name="Haman K."/>
        </authorList>
    </citation>
    <scope>NUCLEOTIDE SEQUENCE</scope>
    <source>
        <strain evidence="7">UW1</strain>
    </source>
</reference>
<feature type="domain" description="RdRp catalytic" evidence="6">
    <location>
        <begin position="1382"/>
        <end position="1508"/>
    </location>
</feature>
<evidence type="ECO:0000313" key="7">
    <source>
        <dbReference type="EMBL" id="AOC55061.1"/>
    </source>
</evidence>
<evidence type="ECO:0000256" key="1">
    <source>
        <dbReference type="ARBA" id="ARBA00022741"/>
    </source>
</evidence>
<accession>A0A1B2RVN4</accession>
<proteinExistence type="predicted"/>
<dbReference type="EMBL" id="KX580889">
    <property type="protein sequence ID" value="AOC55061.1"/>
    <property type="molecule type" value="Genomic_RNA"/>
</dbReference>